<evidence type="ECO:0000313" key="1">
    <source>
        <dbReference type="EMBL" id="NYJ76509.1"/>
    </source>
</evidence>
<dbReference type="EMBL" id="JACCFW010000003">
    <property type="protein sequence ID" value="NYJ76509.1"/>
    <property type="molecule type" value="Genomic_DNA"/>
</dbReference>
<accession>A0A853DKP2</accession>
<comment type="caution">
    <text evidence="1">The sequence shown here is derived from an EMBL/GenBank/DDBJ whole genome shotgun (WGS) entry which is preliminary data.</text>
</comment>
<sequence>MTRDINVLRLRMSRAKRRQAATKIAADAASLIDRGERTVTLSVTNRRTLNAFGKRAGSFQPETLRRLEQRVMTELSTAHPGQYVVHARRCEDSSIEVQIDTLI</sequence>
<keyword evidence="2" id="KW-1185">Reference proteome</keyword>
<protein>
    <submittedName>
        <fullName evidence="1">Uncharacterized protein</fullName>
    </submittedName>
</protein>
<evidence type="ECO:0000313" key="2">
    <source>
        <dbReference type="Proteomes" id="UP000571817"/>
    </source>
</evidence>
<dbReference type="Proteomes" id="UP000571817">
    <property type="component" value="Unassembled WGS sequence"/>
</dbReference>
<proteinExistence type="predicted"/>
<gene>
    <name evidence="1" type="ORF">HNR15_003527</name>
</gene>
<reference evidence="1 2" key="1">
    <citation type="submission" date="2020-07" db="EMBL/GenBank/DDBJ databases">
        <title>Sequencing the genomes of 1000 actinobacteria strains.</title>
        <authorList>
            <person name="Klenk H.-P."/>
        </authorList>
    </citation>
    <scope>NUCLEOTIDE SEQUENCE [LARGE SCALE GENOMIC DNA]</scope>
    <source>
        <strain evidence="1 2">DSM 29531</strain>
    </source>
</reference>
<organism evidence="1 2">
    <name type="scientific">Allobranchiibius huperziae</name>
    <dbReference type="NCBI Taxonomy" id="1874116"/>
    <lineage>
        <taxon>Bacteria</taxon>
        <taxon>Bacillati</taxon>
        <taxon>Actinomycetota</taxon>
        <taxon>Actinomycetes</taxon>
        <taxon>Micrococcales</taxon>
        <taxon>Dermacoccaceae</taxon>
        <taxon>Allobranchiibius</taxon>
    </lineage>
</organism>
<dbReference type="AlphaFoldDB" id="A0A853DKP2"/>
<name>A0A853DKP2_9MICO</name>
<dbReference type="RefSeq" id="WP_179483901.1">
    <property type="nucleotide sequence ID" value="NZ_JACCFW010000003.1"/>
</dbReference>